<proteinExistence type="predicted"/>
<sequence>MMEQGMKYHISPDAKGYFNGAETLTVIRRSGSIVQFSLGEGKTKGYGSMPLEHLFYLLKRSELTEAMNKRQQLALSEDTEQIS</sequence>
<evidence type="ECO:0000313" key="1">
    <source>
        <dbReference type="EMBL" id="SDZ63637.1"/>
    </source>
</evidence>
<protein>
    <submittedName>
        <fullName evidence="1">Uncharacterized protein</fullName>
    </submittedName>
</protein>
<dbReference type="AlphaFoldDB" id="A0A1H3UMQ8"/>
<accession>A0A1H3UMQ8</accession>
<gene>
    <name evidence="1" type="ORF">SAMN05421736_12368</name>
</gene>
<dbReference type="Proteomes" id="UP000198935">
    <property type="component" value="Unassembled WGS sequence"/>
</dbReference>
<dbReference type="EMBL" id="FNPI01000023">
    <property type="protein sequence ID" value="SDZ63637.1"/>
    <property type="molecule type" value="Genomic_DNA"/>
</dbReference>
<reference evidence="2" key="1">
    <citation type="submission" date="2016-10" db="EMBL/GenBank/DDBJ databases">
        <authorList>
            <person name="Varghese N."/>
            <person name="Submissions S."/>
        </authorList>
    </citation>
    <scope>NUCLEOTIDE SEQUENCE [LARGE SCALE GENOMIC DNA]</scope>
    <source>
        <strain evidence="2">SP</strain>
    </source>
</reference>
<name>A0A1H3UMQ8_9BACI</name>
<keyword evidence="2" id="KW-1185">Reference proteome</keyword>
<organism evidence="1 2">
    <name type="scientific">Evansella caseinilytica</name>
    <dbReference type="NCBI Taxonomy" id="1503961"/>
    <lineage>
        <taxon>Bacteria</taxon>
        <taxon>Bacillati</taxon>
        <taxon>Bacillota</taxon>
        <taxon>Bacilli</taxon>
        <taxon>Bacillales</taxon>
        <taxon>Bacillaceae</taxon>
        <taxon>Evansella</taxon>
    </lineage>
</organism>
<evidence type="ECO:0000313" key="2">
    <source>
        <dbReference type="Proteomes" id="UP000198935"/>
    </source>
</evidence>
<dbReference type="OrthoDB" id="2937190at2"/>
<dbReference type="STRING" id="1503961.SAMN05421736_12368"/>